<gene>
    <name evidence="3" type="ORF">DES51_1269</name>
</gene>
<dbReference type="InterPro" id="IPR006047">
    <property type="entry name" value="GH13_cat_dom"/>
</dbReference>
<dbReference type="CDD" id="cd02860">
    <property type="entry name" value="E_set_Pullulanase"/>
    <property type="match status" value="1"/>
</dbReference>
<reference evidence="3 4" key="1">
    <citation type="submission" date="2018-05" db="EMBL/GenBank/DDBJ databases">
        <title>Genomic Encyclopedia of Type Strains, Phase IV (KMG-IV): sequencing the most valuable type-strain genomes for metagenomic binning, comparative biology and taxonomic classification.</title>
        <authorList>
            <person name="Goeker M."/>
        </authorList>
    </citation>
    <scope>NUCLEOTIDE SEQUENCE [LARGE SCALE GENOMIC DNA]</scope>
    <source>
        <strain evidence="3 4">JC118</strain>
    </source>
</reference>
<dbReference type="Gene3D" id="2.60.40.10">
    <property type="entry name" value="Immunoglobulins"/>
    <property type="match status" value="1"/>
</dbReference>
<proteinExistence type="inferred from homology"/>
<dbReference type="Pfam" id="PF00128">
    <property type="entry name" value="Alpha-amylase"/>
    <property type="match status" value="1"/>
</dbReference>
<dbReference type="Proteomes" id="UP000247612">
    <property type="component" value="Unassembled WGS sequence"/>
</dbReference>
<evidence type="ECO:0000259" key="2">
    <source>
        <dbReference type="SMART" id="SM00642"/>
    </source>
</evidence>
<comment type="caution">
    <text evidence="3">The sequence shown here is derived from an EMBL/GenBank/DDBJ whole genome shotgun (WGS) entry which is preliminary data.</text>
</comment>
<dbReference type="Pfam" id="PF02922">
    <property type="entry name" value="CBM_48"/>
    <property type="match status" value="1"/>
</dbReference>
<dbReference type="SUPFAM" id="SSF51445">
    <property type="entry name" value="(Trans)glycosidases"/>
    <property type="match status" value="1"/>
</dbReference>
<feature type="domain" description="Glycosyl hydrolase family 13 catalytic" evidence="2">
    <location>
        <begin position="240"/>
        <end position="609"/>
    </location>
</feature>
<dbReference type="EMBL" id="QJKH01000026">
    <property type="protein sequence ID" value="PXX74090.1"/>
    <property type="molecule type" value="Genomic_DNA"/>
</dbReference>
<dbReference type="GO" id="GO:0004553">
    <property type="term" value="F:hydrolase activity, hydrolyzing O-glycosyl compounds"/>
    <property type="evidence" value="ECO:0007669"/>
    <property type="project" value="InterPro"/>
</dbReference>
<dbReference type="InterPro" id="IPR004193">
    <property type="entry name" value="Glyco_hydro_13_N"/>
</dbReference>
<accession>A0A318KDW4</accession>
<dbReference type="CDD" id="cd11341">
    <property type="entry name" value="AmyAc_Pullulanase_LD-like"/>
    <property type="match status" value="1"/>
</dbReference>
<dbReference type="InterPro" id="IPR017853">
    <property type="entry name" value="GH"/>
</dbReference>
<dbReference type="NCBIfam" id="TIGR02104">
    <property type="entry name" value="pulA_typeI"/>
    <property type="match status" value="1"/>
</dbReference>
<dbReference type="STRING" id="1034346.GCA_000313565_00875"/>
<dbReference type="Pfam" id="PF17999">
    <property type="entry name" value="PulA_N1"/>
    <property type="match status" value="1"/>
</dbReference>
<dbReference type="SUPFAM" id="SSF81296">
    <property type="entry name" value="E set domains"/>
    <property type="match status" value="1"/>
</dbReference>
<dbReference type="RefSeq" id="WP_022937188.1">
    <property type="nucleotide sequence ID" value="NZ_CABKRQ010000002.1"/>
</dbReference>
<dbReference type="InterPro" id="IPR014756">
    <property type="entry name" value="Ig_E-set"/>
</dbReference>
<dbReference type="InterPro" id="IPR011840">
    <property type="entry name" value="PulA_typeI"/>
</dbReference>
<evidence type="ECO:0000313" key="3">
    <source>
        <dbReference type="EMBL" id="PXX74090.1"/>
    </source>
</evidence>
<comment type="similarity">
    <text evidence="1">Belongs to the glycosyl hydrolase 13 family.</text>
</comment>
<dbReference type="SMART" id="SM00642">
    <property type="entry name" value="Aamy"/>
    <property type="match status" value="1"/>
</dbReference>
<dbReference type="GO" id="GO:0005975">
    <property type="term" value="P:carbohydrate metabolic process"/>
    <property type="evidence" value="ECO:0007669"/>
    <property type="project" value="InterPro"/>
</dbReference>
<dbReference type="AlphaFoldDB" id="A0A318KDW4"/>
<protein>
    <submittedName>
        <fullName evidence="3">Pullulanase</fullName>
    </submittedName>
</protein>
<evidence type="ECO:0000313" key="4">
    <source>
        <dbReference type="Proteomes" id="UP000247612"/>
    </source>
</evidence>
<dbReference type="Gene3D" id="3.20.20.80">
    <property type="entry name" value="Glycosidases"/>
    <property type="match status" value="1"/>
</dbReference>
<organism evidence="3 4">
    <name type="scientific">Dielma fastidiosa</name>
    <dbReference type="NCBI Taxonomy" id="1034346"/>
    <lineage>
        <taxon>Bacteria</taxon>
        <taxon>Bacillati</taxon>
        <taxon>Bacillota</taxon>
        <taxon>Erysipelotrichia</taxon>
        <taxon>Erysipelotrichales</taxon>
        <taxon>Erysipelotrichaceae</taxon>
        <taxon>Dielma</taxon>
    </lineage>
</organism>
<dbReference type="Gene3D" id="2.60.40.2320">
    <property type="match status" value="1"/>
</dbReference>
<dbReference type="InterPro" id="IPR013783">
    <property type="entry name" value="Ig-like_fold"/>
</dbReference>
<keyword evidence="4" id="KW-1185">Reference proteome</keyword>
<sequence length="704" mass="81501">MRAVDYFEAYLDDFDKIVIFFSKESYDGVSRQFYLRDDFGNIDELQILSVEPLTTHIKYTCRVLHEIEIGREYQVLHQFARSTILQYSYIVKRPRFDAMFAYDGNDLGANYTPAATTFVIWAPTAAKVCLEIQRKDQPEIHMMEKSEKGTFRLTLKGDYELAKYVYHVRVNGIWNESIDPYGKSSTINSTRSIVVDLSKIKMAEGQLPIMHGNTEAIIYETSVRDFTMKPNIGVSHPGKFKGFVEENETTKSLNTGFSYLKTLGITHVQLMPVLDFGSVDEYNQRLFYNWGYDPLQYMTLEGSYASNSFDPMSRINDFCELVDKLHENGMRIVLDVVFNHVFDLPTSSFQKIVPGYYFQMNELGHYSNGTWCGNDFDSTGFMARKFIVDACVYLAKTFRIDGFRFDLMGILDVDTVNEVYHRCREINRDFIIYGEGWDMPSYLDPNRRASIANHDKMPMIAHFSDRFRDVIKGRTSVEEIDVKGYCSNDLSLIQVAKDVLSASVTNKNNIAAYFSSPQQAVNYVECHDNMTCWDKLKSCCREDTRETRIKRQQLCLAAVLFAQGIPFIHSGQEFARTKHGKPNTYCDSDSINRIDYERRNRYLSIVEFAKDCIALRKSLPCFSYATTQDILEYVSFEEINHSALVYRMKDEINDVAVIFNPTQNYYEYDMKNNYQLIFKDGKITPEEQRIVKVEPLSVLVLKRG</sequence>
<dbReference type="PANTHER" id="PTHR43002">
    <property type="entry name" value="GLYCOGEN DEBRANCHING ENZYME"/>
    <property type="match status" value="1"/>
</dbReference>
<dbReference type="InterPro" id="IPR040697">
    <property type="entry name" value="PulA_N1"/>
</dbReference>
<evidence type="ECO:0000256" key="1">
    <source>
        <dbReference type="ARBA" id="ARBA00008061"/>
    </source>
</evidence>
<dbReference type="OrthoDB" id="9761875at2"/>
<name>A0A318KDW4_9FIRM</name>